<dbReference type="InterPro" id="IPR029123">
    <property type="entry name" value="RBM39_linker"/>
</dbReference>
<keyword evidence="2" id="KW-0677">Repeat</keyword>
<dbReference type="Gene3D" id="3.30.70.330">
    <property type="match status" value="2"/>
</dbReference>
<evidence type="ECO:0000313" key="8">
    <source>
        <dbReference type="Proteomes" id="UP000001073"/>
    </source>
</evidence>
<dbReference type="InterPro" id="IPR000504">
    <property type="entry name" value="RRM_dom"/>
</dbReference>
<protein>
    <recommendedName>
        <fullName evidence="6">RRM domain-containing protein</fullName>
    </recommendedName>
</protein>
<dbReference type="Pfam" id="PF15519">
    <property type="entry name" value="RBM39linker"/>
    <property type="match status" value="1"/>
</dbReference>
<dbReference type="CDD" id="cd12285">
    <property type="entry name" value="RRM3_RBM39_like"/>
    <property type="match status" value="1"/>
</dbReference>
<evidence type="ECO:0000259" key="6">
    <source>
        <dbReference type="PROSITE" id="PS50102"/>
    </source>
</evidence>
<dbReference type="SMART" id="SM00360">
    <property type="entry name" value="RRM"/>
    <property type="match status" value="2"/>
</dbReference>
<feature type="domain" description="RRM" evidence="6">
    <location>
        <begin position="140"/>
        <end position="221"/>
    </location>
</feature>
<feature type="region of interest" description="Disordered" evidence="5">
    <location>
        <begin position="1"/>
        <end position="108"/>
    </location>
</feature>
<evidence type="ECO:0000256" key="5">
    <source>
        <dbReference type="SAM" id="MobiDB-lite"/>
    </source>
</evidence>
<dbReference type="EMBL" id="ADFV01063222">
    <property type="status" value="NOT_ANNOTATED_CDS"/>
    <property type="molecule type" value="Genomic_DNA"/>
</dbReference>
<dbReference type="GO" id="GO:0006397">
    <property type="term" value="P:mRNA processing"/>
    <property type="evidence" value="ECO:0007669"/>
    <property type="project" value="InterPro"/>
</dbReference>
<sequence length="474" mass="52621">MADDINIEAMLEAPYKKDENKLSRANGHEERSKKRKKSKSRSRSRERKRNERNGSEVQIEKGKRAKAVKGSEVKAERRLSRSRSQDQTFRGRYRSPYSGPKFNRKTGLPHSIKLSIGRSRRKNPVMEPTDNLTPEERDGRTVFCMQLAAGIRPKDLEEFFSTVGKARDVRKISDRNLRRSKGIAYVEFVGVSSVPLAIGLTGQRVLGAQKEKNRAAAMANNVQKGSAGPKRLYIHFVGSLSLSEGLKVSMKLVDPRDMDLLHFLIQNLVMLLNHADASSTSSFLDSDELERTRIDLRTTGRLQLVARLAEDTGLQIPPAAQQALQMSGSLAFGAVAEFSFVMDLQTRLSQQTEASALAAAASVQPLATQCFQLSNMFNPQTEEVGWDTEIKGDVIEECNKHGGVIHIYNDKNSAQGNVYVKCPSIAAAMAAVNALHGRWFAGKMITAAYVPLPTYHNLFSDSMTATQLLVPSRR</sequence>
<evidence type="ECO:0000256" key="2">
    <source>
        <dbReference type="ARBA" id="ARBA00022737"/>
    </source>
</evidence>
<dbReference type="PANTHER" id="PTHR48036">
    <property type="entry name" value="SPLICING FACTOR (PAD-1), PUTATIVE (AFU_ORTHOLOGUE AFUA_1G15810)-RELATED"/>
    <property type="match status" value="1"/>
</dbReference>
<dbReference type="SUPFAM" id="SSF54928">
    <property type="entry name" value="RNA-binding domain, RBD"/>
    <property type="match status" value="1"/>
</dbReference>
<gene>
    <name evidence="7" type="primary">LOC100590881</name>
</gene>
<dbReference type="GO" id="GO:0003723">
    <property type="term" value="F:RNA binding"/>
    <property type="evidence" value="ECO:0007669"/>
    <property type="project" value="UniProtKB-UniRule"/>
</dbReference>
<feature type="compositionally biased region" description="Basic residues" evidence="5">
    <location>
        <begin position="33"/>
        <end position="47"/>
    </location>
</feature>
<dbReference type="InterPro" id="IPR035979">
    <property type="entry name" value="RBD_domain_sf"/>
</dbReference>
<name>A0A2I3GI36_NOMLE</name>
<feature type="compositionally biased region" description="Basic and acidic residues" evidence="5">
    <location>
        <begin position="69"/>
        <end position="79"/>
    </location>
</feature>
<dbReference type="GeneTree" id="ENSGT00940000154468"/>
<organism evidence="7 8">
    <name type="scientific">Nomascus leucogenys</name>
    <name type="common">Northern white-cheeked gibbon</name>
    <name type="synonym">Hylobates leucogenys</name>
    <dbReference type="NCBI Taxonomy" id="61853"/>
    <lineage>
        <taxon>Eukaryota</taxon>
        <taxon>Metazoa</taxon>
        <taxon>Chordata</taxon>
        <taxon>Craniata</taxon>
        <taxon>Vertebrata</taxon>
        <taxon>Euteleostomi</taxon>
        <taxon>Mammalia</taxon>
        <taxon>Eutheria</taxon>
        <taxon>Euarchontoglires</taxon>
        <taxon>Primates</taxon>
        <taxon>Haplorrhini</taxon>
        <taxon>Catarrhini</taxon>
        <taxon>Hylobatidae</taxon>
        <taxon>Nomascus</taxon>
    </lineage>
</organism>
<dbReference type="OMA" id="IRMPNDN"/>
<reference evidence="7 8" key="1">
    <citation type="submission" date="2012-10" db="EMBL/GenBank/DDBJ databases">
        <authorList>
            <consortium name="Gibbon Genome Sequencing Consortium"/>
        </authorList>
    </citation>
    <scope>NUCLEOTIDE SEQUENCE [LARGE SCALE GENOMIC DNA]</scope>
</reference>
<reference evidence="7" key="2">
    <citation type="submission" date="2025-08" db="UniProtKB">
        <authorList>
            <consortium name="Ensembl"/>
        </authorList>
    </citation>
    <scope>IDENTIFICATION</scope>
</reference>
<dbReference type="GO" id="GO:0005634">
    <property type="term" value="C:nucleus"/>
    <property type="evidence" value="ECO:0007669"/>
    <property type="project" value="InterPro"/>
</dbReference>
<dbReference type="Proteomes" id="UP000001073">
    <property type="component" value="Chromosome X"/>
</dbReference>
<evidence type="ECO:0000256" key="3">
    <source>
        <dbReference type="ARBA" id="ARBA00022884"/>
    </source>
</evidence>
<dbReference type="Pfam" id="PF00076">
    <property type="entry name" value="RRM_1"/>
    <property type="match status" value="1"/>
</dbReference>
<proteinExistence type="predicted"/>
<evidence type="ECO:0000313" key="7">
    <source>
        <dbReference type="Ensembl" id="ENSNLEP00000030971.1"/>
    </source>
</evidence>
<dbReference type="FunFam" id="3.30.70.330:FF:000090">
    <property type="entry name" value="RNA-binding protein 39 isoform X1"/>
    <property type="match status" value="1"/>
</dbReference>
<keyword evidence="1" id="KW-0597">Phosphoprotein</keyword>
<dbReference type="PROSITE" id="PS50102">
    <property type="entry name" value="RRM"/>
    <property type="match status" value="1"/>
</dbReference>
<keyword evidence="3 4" id="KW-0694">RNA-binding</keyword>
<keyword evidence="8" id="KW-1185">Reference proteome</keyword>
<feature type="compositionally biased region" description="Basic and acidic residues" evidence="5">
    <location>
        <begin position="14"/>
        <end position="32"/>
    </location>
</feature>
<dbReference type="InterPro" id="IPR012677">
    <property type="entry name" value="Nucleotide-bd_a/b_plait_sf"/>
</dbReference>
<evidence type="ECO:0000256" key="1">
    <source>
        <dbReference type="ARBA" id="ARBA00022553"/>
    </source>
</evidence>
<reference evidence="7" key="3">
    <citation type="submission" date="2025-09" db="UniProtKB">
        <authorList>
            <consortium name="Ensembl"/>
        </authorList>
    </citation>
    <scope>IDENTIFICATION</scope>
</reference>
<dbReference type="STRING" id="61853.ENSNLEP00000030971"/>
<evidence type="ECO:0000256" key="4">
    <source>
        <dbReference type="PROSITE-ProRule" id="PRU00176"/>
    </source>
</evidence>
<accession>A0A2I3GI36</accession>
<dbReference type="InParanoid" id="A0A2I3GI36"/>
<dbReference type="Ensembl" id="ENSNLET00000040666.1">
    <property type="protein sequence ID" value="ENSNLEP00000030971.1"/>
    <property type="gene ID" value="ENSNLEG00000036235.1"/>
</dbReference>
<feature type="compositionally biased region" description="Basic and acidic residues" evidence="5">
    <location>
        <begin position="48"/>
        <end position="62"/>
    </location>
</feature>
<dbReference type="AlphaFoldDB" id="A0A2I3GI36"/>
<dbReference type="InterPro" id="IPR006509">
    <property type="entry name" value="RBM39_SF"/>
</dbReference>